<feature type="region of interest" description="Disordered" evidence="1">
    <location>
        <begin position="1"/>
        <end position="20"/>
    </location>
</feature>
<dbReference type="RefSeq" id="WP_188847546.1">
    <property type="nucleotide sequence ID" value="NZ_BMPJ01000015.1"/>
</dbReference>
<dbReference type="Proteomes" id="UP001589830">
    <property type="component" value="Unassembled WGS sequence"/>
</dbReference>
<comment type="caution">
    <text evidence="2">The sequence shown here is derived from an EMBL/GenBank/DDBJ whole genome shotgun (WGS) entry which is preliminary data.</text>
</comment>
<keyword evidence="3" id="KW-1185">Reference proteome</keyword>
<dbReference type="EMBL" id="JBHLTW010000033">
    <property type="protein sequence ID" value="MFC0596025.1"/>
    <property type="molecule type" value="Genomic_DNA"/>
</dbReference>
<accession>A0ABV6Q1M6</accession>
<evidence type="ECO:0000313" key="3">
    <source>
        <dbReference type="Proteomes" id="UP001589830"/>
    </source>
</evidence>
<evidence type="ECO:0000313" key="2">
    <source>
        <dbReference type="EMBL" id="MFC0596025.1"/>
    </source>
</evidence>
<organism evidence="2 3">
    <name type="scientific">Thermus composti</name>
    <dbReference type="NCBI Taxonomy" id="532059"/>
    <lineage>
        <taxon>Bacteria</taxon>
        <taxon>Thermotogati</taxon>
        <taxon>Deinococcota</taxon>
        <taxon>Deinococci</taxon>
        <taxon>Thermales</taxon>
        <taxon>Thermaceae</taxon>
        <taxon>Thermus</taxon>
    </lineage>
</organism>
<sequence>MKAFAVRRAKTHPSRLGHRDPFDRTLAAQSLAEGLVLPTPHRAFRAFGVETPW</sequence>
<reference evidence="2 3" key="1">
    <citation type="submission" date="2024-09" db="EMBL/GenBank/DDBJ databases">
        <authorList>
            <person name="Sun Q."/>
            <person name="Mori K."/>
        </authorList>
    </citation>
    <scope>NUCLEOTIDE SEQUENCE [LARGE SCALE GENOMIC DNA]</scope>
    <source>
        <strain evidence="2 3">NCAIM B.02340</strain>
    </source>
</reference>
<evidence type="ECO:0000256" key="1">
    <source>
        <dbReference type="SAM" id="MobiDB-lite"/>
    </source>
</evidence>
<evidence type="ECO:0008006" key="4">
    <source>
        <dbReference type="Google" id="ProtNLM"/>
    </source>
</evidence>
<name>A0ABV6Q1M6_9DEIN</name>
<proteinExistence type="predicted"/>
<feature type="compositionally biased region" description="Basic residues" evidence="1">
    <location>
        <begin position="1"/>
        <end position="16"/>
    </location>
</feature>
<protein>
    <recommendedName>
        <fullName evidence="4">PIN domain-containing protein</fullName>
    </recommendedName>
</protein>
<gene>
    <name evidence="2" type="ORF">ACFFFP_07595</name>
</gene>